<dbReference type="InterPro" id="IPR005467">
    <property type="entry name" value="His_kinase_dom"/>
</dbReference>
<evidence type="ECO:0000259" key="11">
    <source>
        <dbReference type="PROSITE" id="PS50109"/>
    </source>
</evidence>
<dbReference type="SMART" id="SM00387">
    <property type="entry name" value="HATPase_c"/>
    <property type="match status" value="1"/>
</dbReference>
<keyword evidence="6" id="KW-0418">Kinase</keyword>
<feature type="domain" description="Histidine kinase" evidence="11">
    <location>
        <begin position="321"/>
        <end position="535"/>
    </location>
</feature>
<keyword evidence="10" id="KW-0812">Transmembrane</keyword>
<dbReference type="Proteomes" id="UP000033870">
    <property type="component" value="Unassembled WGS sequence"/>
</dbReference>
<protein>
    <recommendedName>
        <fullName evidence="2">histidine kinase</fullName>
        <ecNumber evidence="2">2.7.13.3</ecNumber>
    </recommendedName>
</protein>
<accession>A0A0G1YI17</accession>
<evidence type="ECO:0000256" key="8">
    <source>
        <dbReference type="ARBA" id="ARBA00023012"/>
    </source>
</evidence>
<dbReference type="SUPFAM" id="SSF55874">
    <property type="entry name" value="ATPase domain of HSP90 chaperone/DNA topoisomerase II/histidine kinase"/>
    <property type="match status" value="1"/>
</dbReference>
<sequence length="537" mass="60289">MPRDSDTGKTKYGEPNHRHSDRQGRERQDHARQFSRLYCQLVPAVVGGLARQIMDTPRLKPNWPPVVRRFASIARSICFLIGRQLAPKSRREDDARREYILNILLAGSLALSALFFLSVCLNRLAEGSSYKGITPLSAGLLVSVFIGLYVLSRLGHYHPAAYLLVAVYFFPSAYSLYHWGLLLEIPLLGLALVVVMLSILAGTRAAFAVSGFIVFYLGCLYYGNRRGFVAFDQRWLADPVQWTYVIELGVMLGLFAIVTWLSNREIEKSLRRARRSEATIKKDRDLLESRVEERTKKLKEVQLKNFEQVYRFAEFGRLASGFFHDIVNPLTAVSLHLEQLTSGRLTTLDETKNRLNQAFSATKKLEQFMGMIKKQIQNEDTRTYFSLRDEIQQAIDVLGYKARTLSAEIRLQPEKPVFMWGNAIKFHQVVVNLTANAIDAYEGVPEPGERFIDITLAETPGGVELTVSDRGQGIPADILPRIFDPLVTTKKPGHGLGIGLATVSRIVTQELGGTITVASRPGIGTKFIVHLPLNPSR</sequence>
<keyword evidence="4" id="KW-0808">Transferase</keyword>
<evidence type="ECO:0000256" key="10">
    <source>
        <dbReference type="SAM" id="Phobius"/>
    </source>
</evidence>
<dbReference type="STRING" id="1619044.UY92_C0001G0092"/>
<feature type="transmembrane region" description="Helical" evidence="10">
    <location>
        <begin position="243"/>
        <end position="262"/>
    </location>
</feature>
<feature type="region of interest" description="Disordered" evidence="9">
    <location>
        <begin position="1"/>
        <end position="27"/>
    </location>
</feature>
<evidence type="ECO:0000256" key="1">
    <source>
        <dbReference type="ARBA" id="ARBA00000085"/>
    </source>
</evidence>
<dbReference type="PANTHER" id="PTHR43065:SF10">
    <property type="entry name" value="PEROXIDE STRESS-ACTIVATED HISTIDINE KINASE MAK3"/>
    <property type="match status" value="1"/>
</dbReference>
<feature type="transmembrane region" description="Helical" evidence="10">
    <location>
        <begin position="98"/>
        <end position="121"/>
    </location>
</feature>
<evidence type="ECO:0000256" key="9">
    <source>
        <dbReference type="SAM" id="MobiDB-lite"/>
    </source>
</evidence>
<dbReference type="GO" id="GO:0000160">
    <property type="term" value="P:phosphorelay signal transduction system"/>
    <property type="evidence" value="ECO:0007669"/>
    <property type="project" value="UniProtKB-KW"/>
</dbReference>
<comment type="caution">
    <text evidence="12">The sequence shown here is derived from an EMBL/GenBank/DDBJ whole genome shotgun (WGS) entry which is preliminary data.</text>
</comment>
<evidence type="ECO:0000256" key="6">
    <source>
        <dbReference type="ARBA" id="ARBA00022777"/>
    </source>
</evidence>
<evidence type="ECO:0000313" key="13">
    <source>
        <dbReference type="Proteomes" id="UP000033870"/>
    </source>
</evidence>
<evidence type="ECO:0000256" key="2">
    <source>
        <dbReference type="ARBA" id="ARBA00012438"/>
    </source>
</evidence>
<dbReference type="GO" id="GO:0004673">
    <property type="term" value="F:protein histidine kinase activity"/>
    <property type="evidence" value="ECO:0007669"/>
    <property type="project" value="UniProtKB-EC"/>
</dbReference>
<dbReference type="EC" id="2.7.13.3" evidence="2"/>
<evidence type="ECO:0000256" key="3">
    <source>
        <dbReference type="ARBA" id="ARBA00022553"/>
    </source>
</evidence>
<organism evidence="12 13">
    <name type="scientific">Candidatus Magasanikbacteria bacterium GW2011_GWA2_56_11</name>
    <dbReference type="NCBI Taxonomy" id="1619044"/>
    <lineage>
        <taxon>Bacteria</taxon>
        <taxon>Candidatus Magasanikiibacteriota</taxon>
    </lineage>
</organism>
<dbReference type="GO" id="GO:0005524">
    <property type="term" value="F:ATP binding"/>
    <property type="evidence" value="ECO:0007669"/>
    <property type="project" value="UniProtKB-KW"/>
</dbReference>
<dbReference type="AlphaFoldDB" id="A0A0G1YI17"/>
<evidence type="ECO:0000256" key="7">
    <source>
        <dbReference type="ARBA" id="ARBA00022840"/>
    </source>
</evidence>
<dbReference type="PANTHER" id="PTHR43065">
    <property type="entry name" value="SENSOR HISTIDINE KINASE"/>
    <property type="match status" value="1"/>
</dbReference>
<reference evidence="12 13" key="1">
    <citation type="journal article" date="2015" name="Nature">
        <title>rRNA introns, odd ribosomes, and small enigmatic genomes across a large radiation of phyla.</title>
        <authorList>
            <person name="Brown C.T."/>
            <person name="Hug L.A."/>
            <person name="Thomas B.C."/>
            <person name="Sharon I."/>
            <person name="Castelle C.J."/>
            <person name="Singh A."/>
            <person name="Wilkins M.J."/>
            <person name="Williams K.H."/>
            <person name="Banfield J.F."/>
        </authorList>
    </citation>
    <scope>NUCLEOTIDE SEQUENCE [LARGE SCALE GENOMIC DNA]</scope>
</reference>
<feature type="transmembrane region" description="Helical" evidence="10">
    <location>
        <begin position="159"/>
        <end position="177"/>
    </location>
</feature>
<keyword evidence="10" id="KW-1133">Transmembrane helix</keyword>
<dbReference type="Gene3D" id="1.10.287.130">
    <property type="match status" value="1"/>
</dbReference>
<keyword evidence="3" id="KW-0597">Phosphoprotein</keyword>
<keyword evidence="7" id="KW-0067">ATP-binding</keyword>
<dbReference type="InterPro" id="IPR036890">
    <property type="entry name" value="HATPase_C_sf"/>
</dbReference>
<dbReference type="InterPro" id="IPR004358">
    <property type="entry name" value="Sig_transdc_His_kin-like_C"/>
</dbReference>
<evidence type="ECO:0000256" key="4">
    <source>
        <dbReference type="ARBA" id="ARBA00022679"/>
    </source>
</evidence>
<dbReference type="Gene3D" id="3.30.565.10">
    <property type="entry name" value="Histidine kinase-like ATPase, C-terminal domain"/>
    <property type="match status" value="1"/>
</dbReference>
<keyword evidence="5" id="KW-0547">Nucleotide-binding</keyword>
<proteinExistence type="predicted"/>
<comment type="catalytic activity">
    <reaction evidence="1">
        <text>ATP + protein L-histidine = ADP + protein N-phospho-L-histidine.</text>
        <dbReference type="EC" id="2.7.13.3"/>
    </reaction>
</comment>
<dbReference type="Pfam" id="PF02518">
    <property type="entry name" value="HATPase_c"/>
    <property type="match status" value="1"/>
</dbReference>
<dbReference type="PRINTS" id="PR00344">
    <property type="entry name" value="BCTRLSENSOR"/>
</dbReference>
<feature type="transmembrane region" description="Helical" evidence="10">
    <location>
        <begin position="133"/>
        <end position="152"/>
    </location>
</feature>
<dbReference type="InterPro" id="IPR003594">
    <property type="entry name" value="HATPase_dom"/>
</dbReference>
<dbReference type="EMBL" id="LCRX01000001">
    <property type="protein sequence ID" value="KKW43078.1"/>
    <property type="molecule type" value="Genomic_DNA"/>
</dbReference>
<feature type="transmembrane region" description="Helical" evidence="10">
    <location>
        <begin position="205"/>
        <end position="223"/>
    </location>
</feature>
<gene>
    <name evidence="12" type="ORF">UY92_C0001G0092</name>
</gene>
<keyword evidence="10" id="KW-0472">Membrane</keyword>
<dbReference type="PROSITE" id="PS50109">
    <property type="entry name" value="HIS_KIN"/>
    <property type="match status" value="1"/>
</dbReference>
<evidence type="ECO:0000313" key="12">
    <source>
        <dbReference type="EMBL" id="KKW43078.1"/>
    </source>
</evidence>
<keyword evidence="8" id="KW-0902">Two-component regulatory system</keyword>
<name>A0A0G1YI17_9BACT</name>
<evidence type="ECO:0000256" key="5">
    <source>
        <dbReference type="ARBA" id="ARBA00022741"/>
    </source>
</evidence>